<name>A0A1G9GNT3_9BACL</name>
<dbReference type="SUPFAM" id="SSF53850">
    <property type="entry name" value="Periplasmic binding protein-like II"/>
    <property type="match status" value="1"/>
</dbReference>
<reference evidence="5" key="1">
    <citation type="submission" date="2016-10" db="EMBL/GenBank/DDBJ databases">
        <authorList>
            <person name="Varghese N."/>
            <person name="Submissions S."/>
        </authorList>
    </citation>
    <scope>NUCLEOTIDE SEQUENCE [LARGE SCALE GENOMIC DNA]</scope>
    <source>
        <strain evidence="5">CGMCC 1.11012</strain>
    </source>
</reference>
<evidence type="ECO:0000313" key="4">
    <source>
        <dbReference type="EMBL" id="SDL02351.1"/>
    </source>
</evidence>
<dbReference type="AlphaFoldDB" id="A0A1G9GNT3"/>
<evidence type="ECO:0000256" key="2">
    <source>
        <dbReference type="ARBA" id="ARBA00022448"/>
    </source>
</evidence>
<proteinExistence type="inferred from homology"/>
<keyword evidence="3" id="KW-1133">Transmembrane helix</keyword>
<organism evidence="4 5">
    <name type="scientific">Paenibacillus typhae</name>
    <dbReference type="NCBI Taxonomy" id="1174501"/>
    <lineage>
        <taxon>Bacteria</taxon>
        <taxon>Bacillati</taxon>
        <taxon>Bacillota</taxon>
        <taxon>Bacilli</taxon>
        <taxon>Bacillales</taxon>
        <taxon>Paenibacillaceae</taxon>
        <taxon>Paenibacillus</taxon>
    </lineage>
</organism>
<evidence type="ECO:0000313" key="5">
    <source>
        <dbReference type="Proteomes" id="UP000199050"/>
    </source>
</evidence>
<keyword evidence="5" id="KW-1185">Reference proteome</keyword>
<dbReference type="InterPro" id="IPR006059">
    <property type="entry name" value="SBP"/>
</dbReference>
<accession>A0A1G9GNT3</accession>
<keyword evidence="3" id="KW-0472">Membrane</keyword>
<dbReference type="Proteomes" id="UP000199050">
    <property type="component" value="Unassembled WGS sequence"/>
</dbReference>
<evidence type="ECO:0000256" key="1">
    <source>
        <dbReference type="ARBA" id="ARBA00008520"/>
    </source>
</evidence>
<dbReference type="STRING" id="1174501.SAMN05216192_16714"/>
<dbReference type="PANTHER" id="PTHR43649">
    <property type="entry name" value="ARABINOSE-BINDING PROTEIN-RELATED"/>
    <property type="match status" value="1"/>
</dbReference>
<evidence type="ECO:0000256" key="3">
    <source>
        <dbReference type="SAM" id="Phobius"/>
    </source>
</evidence>
<feature type="transmembrane region" description="Helical" evidence="3">
    <location>
        <begin position="20"/>
        <end position="40"/>
    </location>
</feature>
<sequence>MKHLNRMKAGSNAVRWLTKWGWILLYIALMAGAVLFISFGNKEPIEDNSPEKITLTFRHFWMKEHDRPLLAIFEEVVQEYQKEHPNVKVNFEGLDQTIHREQKLKSEMVTGTPPDMFVLFGGAEIEPYARSNRLMDLTGFVQDNGLGNQFSDLHLWTFDRHIYGLPIEGNAEPLYYNKTLFQKLGIKPPETVSELDEAIRQLKEAGITPFALGNEDRWPAGIFAHYLMDRYAGPDLIQKLVTGKDGAAFVNKAYLEAFSHLEKWIGEGAFSAGSNDTSPENAVRMFSSGEAAMYLNGNWDINLFTGETAPEGFENEVGVIPFPSLTKGTEPSIAGGYTIGIGLSASLTGGKREAALELMKAFYTKEIQTRIVYEGLRIPSMRIDFDPEKTGPVFAQVMEIMAKDRQSFVPYDNLLSPEVKKTFLSVIEEMIDGGLGAGDALQQLQSASEQYWNLIQSSAVQ</sequence>
<dbReference type="InterPro" id="IPR050490">
    <property type="entry name" value="Bact_solute-bd_prot1"/>
</dbReference>
<dbReference type="Pfam" id="PF01547">
    <property type="entry name" value="SBP_bac_1"/>
    <property type="match status" value="1"/>
</dbReference>
<dbReference type="PANTHER" id="PTHR43649:SF29">
    <property type="entry name" value="OSMOPROTECTIVE COMPOUNDS-BINDING PROTEIN GGTB"/>
    <property type="match status" value="1"/>
</dbReference>
<dbReference type="Gene3D" id="3.40.190.10">
    <property type="entry name" value="Periplasmic binding protein-like II"/>
    <property type="match status" value="2"/>
</dbReference>
<dbReference type="EMBL" id="FNDX01000067">
    <property type="protein sequence ID" value="SDL02351.1"/>
    <property type="molecule type" value="Genomic_DNA"/>
</dbReference>
<protein>
    <submittedName>
        <fullName evidence="4">Raffinose/stachyose/melibiose transport system substrate-binding protein</fullName>
    </submittedName>
</protein>
<gene>
    <name evidence="4" type="ORF">SAMN05216192_16714</name>
</gene>
<keyword evidence="3" id="KW-0812">Transmembrane</keyword>
<keyword evidence="2" id="KW-0813">Transport</keyword>
<comment type="similarity">
    <text evidence="1">Belongs to the bacterial solute-binding protein 1 family.</text>
</comment>